<dbReference type="PANTHER" id="PTHR33175">
    <property type="entry name" value="DNA-BINDING PROTEIN HU"/>
    <property type="match status" value="1"/>
</dbReference>
<dbReference type="PRINTS" id="PR01727">
    <property type="entry name" value="DNABINDINGHU"/>
</dbReference>
<proteinExistence type="inferred from homology"/>
<keyword evidence="6 8" id="KW-0804">Transcription</keyword>
<evidence type="ECO:0000256" key="6">
    <source>
        <dbReference type="ARBA" id="ARBA00023163"/>
    </source>
</evidence>
<evidence type="ECO:0000313" key="12">
    <source>
        <dbReference type="EMBL" id="CUB07833.1"/>
    </source>
</evidence>
<name>A0A0K6IXL6_9PROT</name>
<dbReference type="NCBIfam" id="TIGR00987">
    <property type="entry name" value="himA"/>
    <property type="match status" value="1"/>
</dbReference>
<dbReference type="GO" id="GO:0005829">
    <property type="term" value="C:cytosol"/>
    <property type="evidence" value="ECO:0007669"/>
    <property type="project" value="TreeGrafter"/>
</dbReference>
<dbReference type="CDD" id="cd13835">
    <property type="entry name" value="IHF_A"/>
    <property type="match status" value="1"/>
</dbReference>
<dbReference type="AlphaFoldDB" id="A0A0K6IXL6"/>
<dbReference type="NCBIfam" id="NF001401">
    <property type="entry name" value="PRK00285.1"/>
    <property type="match status" value="1"/>
</dbReference>
<keyword evidence="5 8" id="KW-0238">DNA-binding</keyword>
<keyword evidence="13" id="KW-1185">Reference proteome</keyword>
<evidence type="ECO:0000256" key="4">
    <source>
        <dbReference type="ARBA" id="ARBA00023015"/>
    </source>
</evidence>
<dbReference type="InterPro" id="IPR010992">
    <property type="entry name" value="IHF-like_DNA-bd_dom_sf"/>
</dbReference>
<dbReference type="SUPFAM" id="SSF47729">
    <property type="entry name" value="IHF-like DNA-binding proteins"/>
    <property type="match status" value="1"/>
</dbReference>
<dbReference type="InterPro" id="IPR020816">
    <property type="entry name" value="Histone-like_DNA-bd_CS"/>
</dbReference>
<sequence>MTAQLTKAELADILFERVGLAKRESKELVDAFFAEIEDALERGETVKLSGFGNFELRDKPQRPGRNPKTGEEVPIPPRRVVTFHASQKLKHAVERLTHGEETR</sequence>
<dbReference type="Proteomes" id="UP000182108">
    <property type="component" value="Unassembled WGS sequence"/>
</dbReference>
<evidence type="ECO:0000256" key="7">
    <source>
        <dbReference type="ARBA" id="ARBA00023172"/>
    </source>
</evidence>
<evidence type="ECO:0000256" key="3">
    <source>
        <dbReference type="ARBA" id="ARBA00022845"/>
    </source>
</evidence>
<organism evidence="12 13">
    <name type="scientific">Tepidiphilus thermophilus</name>
    <dbReference type="NCBI Taxonomy" id="876478"/>
    <lineage>
        <taxon>Bacteria</taxon>
        <taxon>Pseudomonadati</taxon>
        <taxon>Pseudomonadota</taxon>
        <taxon>Hydrogenophilia</taxon>
        <taxon>Hydrogenophilales</taxon>
        <taxon>Hydrogenophilaceae</taxon>
        <taxon>Tepidiphilus</taxon>
    </lineage>
</organism>
<dbReference type="Pfam" id="PF00216">
    <property type="entry name" value="Bac_DNA_binding"/>
    <property type="match status" value="1"/>
</dbReference>
<evidence type="ECO:0000256" key="8">
    <source>
        <dbReference type="HAMAP-Rule" id="MF_00380"/>
    </source>
</evidence>
<dbReference type="PROSITE" id="PS00045">
    <property type="entry name" value="HISTONE_LIKE"/>
    <property type="match status" value="1"/>
</dbReference>
<dbReference type="GO" id="GO:0006417">
    <property type="term" value="P:regulation of translation"/>
    <property type="evidence" value="ECO:0007669"/>
    <property type="project" value="UniProtKB-UniRule"/>
</dbReference>
<protein>
    <recommendedName>
        <fullName evidence="2 8">Integration host factor subunit alpha</fullName>
        <shortName evidence="8">IHF-alpha</shortName>
    </recommendedName>
</protein>
<comment type="subunit">
    <text evidence="8 10">Heterodimer of an alpha and a beta chain.</text>
</comment>
<evidence type="ECO:0000256" key="2">
    <source>
        <dbReference type="ARBA" id="ARBA00018329"/>
    </source>
</evidence>
<accession>A0A0K6IXL6</accession>
<comment type="similarity">
    <text evidence="1 8 9">Belongs to the bacterial histone-like protein family.</text>
</comment>
<keyword evidence="3 8" id="KW-0810">Translation regulation</keyword>
<dbReference type="InterPro" id="IPR000119">
    <property type="entry name" value="Hist_DNA-bd"/>
</dbReference>
<dbReference type="FunFam" id="4.10.520.10:FF:000002">
    <property type="entry name" value="Integration host factor subunit alpha"/>
    <property type="match status" value="1"/>
</dbReference>
<dbReference type="GO" id="GO:0006355">
    <property type="term" value="P:regulation of DNA-templated transcription"/>
    <property type="evidence" value="ECO:0007669"/>
    <property type="project" value="UniProtKB-UniRule"/>
</dbReference>
<evidence type="ECO:0000256" key="5">
    <source>
        <dbReference type="ARBA" id="ARBA00023125"/>
    </source>
</evidence>
<evidence type="ECO:0000256" key="1">
    <source>
        <dbReference type="ARBA" id="ARBA00010529"/>
    </source>
</evidence>
<evidence type="ECO:0000313" key="13">
    <source>
        <dbReference type="Proteomes" id="UP000182108"/>
    </source>
</evidence>
<dbReference type="EMBL" id="CYHH01000013">
    <property type="protein sequence ID" value="CUB07833.1"/>
    <property type="molecule type" value="Genomic_DNA"/>
</dbReference>
<comment type="function">
    <text evidence="8 10">This protein is one of the two subunits of integration host factor, a specific DNA-binding protein that functions in genetic recombination as well as in transcriptional and translational control.</text>
</comment>
<dbReference type="SMART" id="SM00411">
    <property type="entry name" value="BHL"/>
    <property type="match status" value="1"/>
</dbReference>
<dbReference type="GO" id="GO:0030527">
    <property type="term" value="F:structural constituent of chromatin"/>
    <property type="evidence" value="ECO:0007669"/>
    <property type="project" value="InterPro"/>
</dbReference>
<dbReference type="RefSeq" id="WP_055424106.1">
    <property type="nucleotide sequence ID" value="NZ_CYHH01000013.1"/>
</dbReference>
<dbReference type="Gene3D" id="4.10.520.10">
    <property type="entry name" value="IHF-like DNA-binding proteins"/>
    <property type="match status" value="1"/>
</dbReference>
<dbReference type="GO" id="GO:0003677">
    <property type="term" value="F:DNA binding"/>
    <property type="evidence" value="ECO:0007669"/>
    <property type="project" value="UniProtKB-UniRule"/>
</dbReference>
<dbReference type="HAMAP" id="MF_00380">
    <property type="entry name" value="IHF_alpha"/>
    <property type="match status" value="1"/>
</dbReference>
<feature type="region of interest" description="Disordered" evidence="11">
    <location>
        <begin position="54"/>
        <end position="76"/>
    </location>
</feature>
<gene>
    <name evidence="8" type="primary">ihfA</name>
    <name evidence="8" type="synonym">himA</name>
    <name evidence="12" type="ORF">Ga0061068_1133</name>
</gene>
<keyword evidence="4 8" id="KW-0805">Transcription regulation</keyword>
<keyword evidence="7 8" id="KW-0233">DNA recombination</keyword>
<dbReference type="GO" id="GO:0009893">
    <property type="term" value="P:positive regulation of metabolic process"/>
    <property type="evidence" value="ECO:0007669"/>
    <property type="project" value="UniProtKB-ARBA"/>
</dbReference>
<dbReference type="PANTHER" id="PTHR33175:SF2">
    <property type="entry name" value="INTEGRATION HOST FACTOR SUBUNIT ALPHA"/>
    <property type="match status" value="1"/>
</dbReference>
<dbReference type="OrthoDB" id="5295614at2"/>
<evidence type="ECO:0000256" key="11">
    <source>
        <dbReference type="SAM" id="MobiDB-lite"/>
    </source>
</evidence>
<dbReference type="InterPro" id="IPR005684">
    <property type="entry name" value="IHF_alpha"/>
</dbReference>
<evidence type="ECO:0000256" key="10">
    <source>
        <dbReference type="RuleBase" id="RU004485"/>
    </source>
</evidence>
<dbReference type="GO" id="GO:0006310">
    <property type="term" value="P:DNA recombination"/>
    <property type="evidence" value="ECO:0007669"/>
    <property type="project" value="UniProtKB-UniRule"/>
</dbReference>
<reference evidence="13" key="1">
    <citation type="submission" date="2015-08" db="EMBL/GenBank/DDBJ databases">
        <authorList>
            <person name="Babu N.S."/>
            <person name="Beckwith C.J."/>
            <person name="Beseler K.G."/>
            <person name="Brison A."/>
            <person name="Carone J.V."/>
            <person name="Caskin T.P."/>
            <person name="Diamond M."/>
            <person name="Durham M.E."/>
            <person name="Foxe J.M."/>
            <person name="Go M."/>
            <person name="Henderson B.A."/>
            <person name="Jones I.B."/>
            <person name="McGettigan J.A."/>
            <person name="Micheletti S.J."/>
            <person name="Nasrallah M.E."/>
            <person name="Ortiz D."/>
            <person name="Piller C.R."/>
            <person name="Privatt S.R."/>
            <person name="Schneider S.L."/>
            <person name="Sharp S."/>
            <person name="Smith T.C."/>
            <person name="Stanton J.D."/>
            <person name="Ullery H.E."/>
            <person name="Wilson R.J."/>
            <person name="Serrano M.G."/>
            <person name="Buck G."/>
            <person name="Lee V."/>
            <person name="Wang Y."/>
            <person name="Carvalho R."/>
            <person name="Voegtly L."/>
            <person name="Shi R."/>
            <person name="Duckworth R."/>
            <person name="Johnson A."/>
            <person name="Loviza R."/>
            <person name="Walstead R."/>
            <person name="Shah Z."/>
            <person name="Kiflezghi M."/>
            <person name="Wade K."/>
            <person name="Ball S.L."/>
            <person name="Bradley K.W."/>
            <person name="Asai D.J."/>
            <person name="Bowman C.A."/>
            <person name="Russell D.A."/>
            <person name="Pope W.H."/>
            <person name="Jacobs-Sera D."/>
            <person name="Hendrix R.W."/>
            <person name="Hatfull G.F."/>
        </authorList>
    </citation>
    <scope>NUCLEOTIDE SEQUENCE [LARGE SCALE GENOMIC DNA]</scope>
    <source>
        <strain evidence="13">JCM 19170</strain>
    </source>
</reference>
<evidence type="ECO:0000256" key="9">
    <source>
        <dbReference type="RuleBase" id="RU003939"/>
    </source>
</evidence>